<reference evidence="7" key="1">
    <citation type="submission" date="2019-01" db="EMBL/GenBank/DDBJ databases">
        <title>Draft genome sequences of three monokaryotic isolates of the white-rot basidiomycete fungus Dichomitus squalens.</title>
        <authorList>
            <consortium name="DOE Joint Genome Institute"/>
            <person name="Lopez S.C."/>
            <person name="Andreopoulos B."/>
            <person name="Pangilinan J."/>
            <person name="Lipzen A."/>
            <person name="Riley R."/>
            <person name="Ahrendt S."/>
            <person name="Ng V."/>
            <person name="Barry K."/>
            <person name="Daum C."/>
            <person name="Grigoriev I.V."/>
            <person name="Hilden K.S."/>
            <person name="Makela M.R."/>
            <person name="de Vries R.P."/>
        </authorList>
    </citation>
    <scope>NUCLEOTIDE SEQUENCE [LARGE SCALE GENOMIC DNA]</scope>
    <source>
        <strain evidence="7">OM18370.1</strain>
    </source>
</reference>
<feature type="transmembrane region" description="Helical" evidence="5">
    <location>
        <begin position="150"/>
        <end position="173"/>
    </location>
</feature>
<evidence type="ECO:0000313" key="7">
    <source>
        <dbReference type="EMBL" id="TBU26434.1"/>
    </source>
</evidence>
<sequence>MSVFVKKLNEVDPPVHPLELIWVRMVMTWVVCVAYMSATKVPEPILGPKGIRTLLAFRGLSGFVGLFGTYYALQYLSLSDVTVLSFLTPMCTAATGALLLKENLTAKQMIASVFSFVGVVLIARPEFLFGRQHQDEQIDEAESLRIVTSAQRLVAVSVALLGVVGLTSAYTTIRAIGKRAHPMHNLGAFSLFCILTAPILMVFAQIQFVVPDNVSCSAMILAVSGCGFAAQMTMTSGLQRETAGRGTMAIYVQVIFALVFERMFFHTTPPPLSIIGTVIILSSAIYVAVSVQ</sequence>
<feature type="domain" description="EamA" evidence="6">
    <location>
        <begin position="155"/>
        <end position="287"/>
    </location>
</feature>
<gene>
    <name evidence="7" type="ORF">BD311DRAFT_667576</name>
</gene>
<protein>
    <submittedName>
        <fullName evidence="7">Drug/metabolite transporter</fullName>
    </submittedName>
</protein>
<dbReference type="SUPFAM" id="SSF103481">
    <property type="entry name" value="Multidrug resistance efflux transporter EmrE"/>
    <property type="match status" value="2"/>
</dbReference>
<dbReference type="GO" id="GO:0016020">
    <property type="term" value="C:membrane"/>
    <property type="evidence" value="ECO:0007669"/>
    <property type="project" value="UniProtKB-SubCell"/>
</dbReference>
<dbReference type="Pfam" id="PF00892">
    <property type="entry name" value="EamA"/>
    <property type="match status" value="2"/>
</dbReference>
<keyword evidence="3 5" id="KW-1133">Transmembrane helix</keyword>
<evidence type="ECO:0000259" key="6">
    <source>
        <dbReference type="Pfam" id="PF00892"/>
    </source>
</evidence>
<dbReference type="PANTHER" id="PTHR22911:SF6">
    <property type="entry name" value="SOLUTE CARRIER FAMILY 35 MEMBER G1"/>
    <property type="match status" value="1"/>
</dbReference>
<feature type="transmembrane region" description="Helical" evidence="5">
    <location>
        <begin position="20"/>
        <end position="38"/>
    </location>
</feature>
<evidence type="ECO:0000256" key="1">
    <source>
        <dbReference type="ARBA" id="ARBA00004141"/>
    </source>
</evidence>
<dbReference type="AlphaFoldDB" id="A0A4Q9MG91"/>
<comment type="subcellular location">
    <subcellularLocation>
        <location evidence="1">Membrane</location>
        <topology evidence="1">Multi-pass membrane protein</topology>
    </subcellularLocation>
</comment>
<dbReference type="Gene3D" id="1.10.3730.20">
    <property type="match status" value="1"/>
</dbReference>
<evidence type="ECO:0000256" key="5">
    <source>
        <dbReference type="SAM" id="Phobius"/>
    </source>
</evidence>
<dbReference type="InterPro" id="IPR037185">
    <property type="entry name" value="EmrE-like"/>
</dbReference>
<feature type="transmembrane region" description="Helical" evidence="5">
    <location>
        <begin position="248"/>
        <end position="265"/>
    </location>
</feature>
<dbReference type="PANTHER" id="PTHR22911">
    <property type="entry name" value="ACYL-MALONYL CONDENSING ENZYME-RELATED"/>
    <property type="match status" value="1"/>
</dbReference>
<feature type="transmembrane region" description="Helical" evidence="5">
    <location>
        <begin position="185"/>
        <end position="206"/>
    </location>
</feature>
<name>A0A4Q9MG91_9APHY</name>
<dbReference type="OrthoDB" id="306876at2759"/>
<accession>A0A4Q9MG91</accession>
<evidence type="ECO:0000256" key="2">
    <source>
        <dbReference type="ARBA" id="ARBA00022692"/>
    </source>
</evidence>
<evidence type="ECO:0000256" key="3">
    <source>
        <dbReference type="ARBA" id="ARBA00022989"/>
    </source>
</evidence>
<feature type="transmembrane region" description="Helical" evidence="5">
    <location>
        <begin position="271"/>
        <end position="289"/>
    </location>
</feature>
<feature type="transmembrane region" description="Helical" evidence="5">
    <location>
        <begin position="83"/>
        <end position="100"/>
    </location>
</feature>
<evidence type="ECO:0000256" key="4">
    <source>
        <dbReference type="ARBA" id="ARBA00023136"/>
    </source>
</evidence>
<keyword evidence="2 5" id="KW-0812">Transmembrane</keyword>
<dbReference type="EMBL" id="ML143446">
    <property type="protein sequence ID" value="TBU26434.1"/>
    <property type="molecule type" value="Genomic_DNA"/>
</dbReference>
<organism evidence="7">
    <name type="scientific">Dichomitus squalens</name>
    <dbReference type="NCBI Taxonomy" id="114155"/>
    <lineage>
        <taxon>Eukaryota</taxon>
        <taxon>Fungi</taxon>
        <taxon>Dikarya</taxon>
        <taxon>Basidiomycota</taxon>
        <taxon>Agaricomycotina</taxon>
        <taxon>Agaricomycetes</taxon>
        <taxon>Polyporales</taxon>
        <taxon>Polyporaceae</taxon>
        <taxon>Dichomitus</taxon>
    </lineage>
</organism>
<dbReference type="Proteomes" id="UP000292957">
    <property type="component" value="Unassembled WGS sequence"/>
</dbReference>
<dbReference type="InterPro" id="IPR000620">
    <property type="entry name" value="EamA_dom"/>
</dbReference>
<keyword evidence="4 5" id="KW-0472">Membrane</keyword>
<feature type="domain" description="EamA" evidence="6">
    <location>
        <begin position="3"/>
        <end position="123"/>
    </location>
</feature>
<feature type="transmembrane region" description="Helical" evidence="5">
    <location>
        <begin position="50"/>
        <end position="71"/>
    </location>
</feature>
<proteinExistence type="predicted"/>